<evidence type="ECO:0000259" key="3">
    <source>
        <dbReference type="PROSITE" id="PS51272"/>
    </source>
</evidence>
<sequence>MTRTSGWLAKSQHAALCVLLLISIWAGVIPAERASAAPATLVNVEYNQMNFGVPTLVSGTANQQNAVYRYSNVLTKDGVTVDALLTLTGVTNTMTVGDVDQTDGNASINKRLNPMLTTTGSTGSVDYKIDFVLGGSSNPVFLYNFYTTVIDIDGSSSTRKEFVELAGFTKYTKDRSCGLTISTVGNKTRFLGISSGLPDRSFDNSASAIASYTAPVSTVYVTMGNEGALSDRLFSVNFGAAGGVFSNPQEYNNASSPTITASISDGADGKLTAGDEDLTQVRVSGTTSAEAGQTVNIVVTDSAGTTHAYTATVQSGGYAVDMDVSAWPAGNISLSASVVNQAGNPSVPATDSSVITAKLPAPVPSVSGTVVSWAAVPNAVKYKVQIFDSNNLQIGGDIDNGSSLSIELADRELATGNYTVKVQAVGNGTGYQSSDWSQASQTVTYTSLNDPATGPVNKAAFQYEPLGFSSADFKAVFTKLSGASNGPALTGIRFESLPAVSAGKLVLNGTDVAVNQEIPVADIGNLRFVPTAAAGGFMGTVSFQWNGKDASQYAAAAAAVTLTANTAPVIGPVTKDGVKGSNLSFALTDFTTASYSDSNSEPLSAIKAVTLPDAAFGALKLNGTPVTAGQIIPAAQVGQLVFVPAPDFTGTAVWQWTASDGKEYAAAPQNVTLFLNSPPVSGTIQKTGLSGDSVAFTAADFTIAPAYSDVEGDALDHVTIELPADFAGSGKLWYTSVSSAVYLAPGANTVALFDLGSLTFTPDAELPAGSVVTFPWKAHDGRQDAAEAGQVTIAYNGVPVASPQQVDLNEGAGTAVIELQGSDRETVTGLVYQITSPPTRGVLTLQSGSSYLYAPDPAFTSGTDSFSFTVTDADGQTSAPMQVTIQMNKALNGWTGNKPEGDSTLAAAVPGYGLKLSAVSSLQAQTVKAQIEGGTVTLVLGNPSTYLQDGYKQWENTSYLLTAPLAAGTYTATFQAYKADGTLLPAETNLADNGFRVLAYSLSLQAAPDRIVGDGRSTTELSAVLTDSSGMPLPDTEVVFSVPSGLGTFVGSDRVRTDALGRAATTYRSADLSSNQEQKVQVEAEALDLTKGLHAKDEILVTFQPAVVSGFITRGNANEKVAGATVRVTLDLNGDNVITPGVDFDETAVTGADGSYSVAVPKGSAVYTVEVTQNVMVGGVPTPVTYKQTAEVGSVSGTGQENYDSAKTATGIILMKEPEGGTRAVSEELIRKTKVYLKDAATGQYILENGSPKAFSTETSGVFSADGLALGTYVMEIRYEVGPGQEITIQKSEVKVTADGEMNISEELVDPYGAITDRVTGKPVEGATVTLYYAQTARNGSKAGSPVTLPAIPGFAPNDNASPEQTSNAQGLYAYMVYPHTDYYLVVSKPGYETYTSQTIPVETELVRHDISLAPVTERTALPASEPDGPILAPSVSVSLDRNLVEEGGTSTVSVDYAQNGIGTLVGGTLEVSLPEGVVVVRADGGIVAGSTVTWPVDRLAPGQTGHRELTVQWPQLGGAEQAYEVKASLTGGSQAQPAKAASSAKLKVYSNRYGELKHQRYILGYPDGQFKTAKSLTRAELAAIVARLTENAQPSAAPVFKDVPSGHWAANYIRIAAGNAYFSGYADGTFRPEEPVTRGEIAAVMAKFLKLDVKPAVTPHFADLSGHWAANAIESLYGGKFVSGYPDATFKPNLKITRAEAVTMINRMLYRGPLAGLAPQFPDVPASYWAFGDIQEATQSHEADRKSGGETWVRTLKDEMK</sequence>
<keyword evidence="5" id="KW-1185">Reference proteome</keyword>
<dbReference type="InterPro" id="IPR003344">
    <property type="entry name" value="Big_1_dom"/>
</dbReference>
<dbReference type="SUPFAM" id="SSF49464">
    <property type="entry name" value="Carboxypeptidase regulatory domain-like"/>
    <property type="match status" value="1"/>
</dbReference>
<accession>A0A5J5GCG3</accession>
<dbReference type="SMART" id="SM00634">
    <property type="entry name" value="BID_1"/>
    <property type="match status" value="1"/>
</dbReference>
<feature type="domain" description="Big-1" evidence="2">
    <location>
        <begin position="1001"/>
        <end position="1085"/>
    </location>
</feature>
<dbReference type="Pfam" id="PF00395">
    <property type="entry name" value="SLH"/>
    <property type="match status" value="2"/>
</dbReference>
<dbReference type="Gene3D" id="2.60.40.10">
    <property type="entry name" value="Immunoglobulins"/>
    <property type="match status" value="2"/>
</dbReference>
<dbReference type="Pfam" id="PF17963">
    <property type="entry name" value="Big_9"/>
    <property type="match status" value="1"/>
</dbReference>
<dbReference type="InterPro" id="IPR013783">
    <property type="entry name" value="Ig-like_fold"/>
</dbReference>
<dbReference type="PROSITE" id="PS51272">
    <property type="entry name" value="SLH"/>
    <property type="match status" value="2"/>
</dbReference>
<dbReference type="Gene3D" id="2.60.40.3440">
    <property type="match status" value="1"/>
</dbReference>
<dbReference type="InterPro" id="IPR001119">
    <property type="entry name" value="SLH_dom"/>
</dbReference>
<dbReference type="RefSeq" id="WP_150457546.1">
    <property type="nucleotide sequence ID" value="NZ_VYKK01000007.1"/>
</dbReference>
<evidence type="ECO:0000259" key="2">
    <source>
        <dbReference type="PROSITE" id="PS51127"/>
    </source>
</evidence>
<dbReference type="InterPro" id="IPR051465">
    <property type="entry name" value="Cell_Envelope_Struct_Comp"/>
</dbReference>
<feature type="domain" description="SLH" evidence="3">
    <location>
        <begin position="1662"/>
        <end position="1720"/>
    </location>
</feature>
<comment type="caution">
    <text evidence="4">The sequence shown here is derived from an EMBL/GenBank/DDBJ whole genome shotgun (WGS) entry which is preliminary data.</text>
</comment>
<protein>
    <recommendedName>
        <fullName evidence="6">S-layer homology domain-containing protein</fullName>
    </recommendedName>
</protein>
<reference evidence="4 5" key="1">
    <citation type="submission" date="2019-09" db="EMBL/GenBank/DDBJ databases">
        <title>Bacillus ochoae sp. nov., Paenibacillus whitsoniae sp. nov., Paenibacillus spiritus sp. nov. Isolated from the Mars Exploration Rover during spacecraft assembly.</title>
        <authorList>
            <person name="Seuylemezian A."/>
            <person name="Vaishampayan P."/>
        </authorList>
    </citation>
    <scope>NUCLEOTIDE SEQUENCE [LARGE SCALE GENOMIC DNA]</scope>
    <source>
        <strain evidence="4 5">MER_111</strain>
    </source>
</reference>
<evidence type="ECO:0008006" key="6">
    <source>
        <dbReference type="Google" id="ProtNLM"/>
    </source>
</evidence>
<dbReference type="SUPFAM" id="SSF49373">
    <property type="entry name" value="Invasin/intimin cell-adhesion fragments"/>
    <property type="match status" value="1"/>
</dbReference>
<dbReference type="EMBL" id="VYKK01000007">
    <property type="protein sequence ID" value="KAA9005845.1"/>
    <property type="molecule type" value="Genomic_DNA"/>
</dbReference>
<evidence type="ECO:0000313" key="5">
    <source>
        <dbReference type="Proteomes" id="UP000367750"/>
    </source>
</evidence>
<name>A0A5J5GCG3_9BACL</name>
<dbReference type="Gene3D" id="2.60.40.1120">
    <property type="entry name" value="Carboxypeptidase-like, regulatory domain"/>
    <property type="match status" value="1"/>
</dbReference>
<comment type="similarity">
    <text evidence="1">Belongs to the intimin/invasin family.</text>
</comment>
<dbReference type="PANTHER" id="PTHR43308">
    <property type="entry name" value="OUTER MEMBRANE PROTEIN ALPHA-RELATED"/>
    <property type="match status" value="1"/>
</dbReference>
<evidence type="ECO:0000313" key="4">
    <source>
        <dbReference type="EMBL" id="KAA9005845.1"/>
    </source>
</evidence>
<proteinExistence type="inferred from homology"/>
<gene>
    <name evidence="4" type="ORF">F4V43_07145</name>
</gene>
<dbReference type="OrthoDB" id="283370at2"/>
<dbReference type="PANTHER" id="PTHR43308:SF5">
    <property type="entry name" value="S-LAYER PROTEIN _ PEPTIDOGLYCAN ENDO-BETA-N-ACETYLGLUCOSAMINIDASE"/>
    <property type="match status" value="1"/>
</dbReference>
<dbReference type="Proteomes" id="UP000367750">
    <property type="component" value="Unassembled WGS sequence"/>
</dbReference>
<evidence type="ECO:0000256" key="1">
    <source>
        <dbReference type="ARBA" id="ARBA00010116"/>
    </source>
</evidence>
<feature type="domain" description="SLH" evidence="3">
    <location>
        <begin position="1597"/>
        <end position="1660"/>
    </location>
</feature>
<organism evidence="4 5">
    <name type="scientific">Paenibacillus spiritus</name>
    <dbReference type="NCBI Taxonomy" id="2496557"/>
    <lineage>
        <taxon>Bacteria</taxon>
        <taxon>Bacillati</taxon>
        <taxon>Bacillota</taxon>
        <taxon>Bacilli</taxon>
        <taxon>Bacillales</taxon>
        <taxon>Paenibacillaceae</taxon>
        <taxon>Paenibacillus</taxon>
    </lineage>
</organism>
<dbReference type="Pfam" id="PF02369">
    <property type="entry name" value="Big_1"/>
    <property type="match status" value="1"/>
</dbReference>
<dbReference type="InterPro" id="IPR008969">
    <property type="entry name" value="CarboxyPept-like_regulatory"/>
</dbReference>
<dbReference type="InterPro" id="IPR008964">
    <property type="entry name" value="Invasin/intimin_cell_adhesion"/>
</dbReference>
<dbReference type="PROSITE" id="PS51127">
    <property type="entry name" value="BIG1"/>
    <property type="match status" value="1"/>
</dbReference>